<proteinExistence type="predicted"/>
<evidence type="ECO:0000313" key="1">
    <source>
        <dbReference type="EMBL" id="VDP45380.1"/>
    </source>
</evidence>
<reference evidence="1 2" key="1">
    <citation type="submission" date="2018-11" db="EMBL/GenBank/DDBJ databases">
        <authorList>
            <consortium name="Pathogen Informatics"/>
        </authorList>
    </citation>
    <scope>NUCLEOTIDE SEQUENCE [LARGE SCALE GENOMIC DNA]</scope>
    <source>
        <strain evidence="1 2">Zambia</strain>
    </source>
</reference>
<sequence length="181" mass="20538">MEIDMRKMNKNWMELEKKVQDKVGWRMLVGGLCSIGSNRRKYKTLRGGIPYNIMFTARLVIYALFCNNNNNNNNNSNNSNKIEFVTTENVSHASNNGQVSNTNFKDAVYFSDLLSTDEILKRSDEYVPQESNLNDLMSGVANPHHLVSSSGPSTQCGKYALNRIRLTVTWVYEDVVCLVSI</sequence>
<keyword evidence="2" id="KW-1185">Reference proteome</keyword>
<accession>A0A183N3U7</accession>
<dbReference type="Proteomes" id="UP000277204">
    <property type="component" value="Unassembled WGS sequence"/>
</dbReference>
<dbReference type="AlphaFoldDB" id="A0A183N3U7"/>
<organism evidence="1 2">
    <name type="scientific">Schistosoma margrebowiei</name>
    <dbReference type="NCBI Taxonomy" id="48269"/>
    <lineage>
        <taxon>Eukaryota</taxon>
        <taxon>Metazoa</taxon>
        <taxon>Spiralia</taxon>
        <taxon>Lophotrochozoa</taxon>
        <taxon>Platyhelminthes</taxon>
        <taxon>Trematoda</taxon>
        <taxon>Digenea</taxon>
        <taxon>Strigeidida</taxon>
        <taxon>Schistosomatoidea</taxon>
        <taxon>Schistosomatidae</taxon>
        <taxon>Schistosoma</taxon>
    </lineage>
</organism>
<name>A0A183N3U7_9TREM</name>
<dbReference type="EMBL" id="UZAI01019443">
    <property type="protein sequence ID" value="VDP45380.1"/>
    <property type="molecule type" value="Genomic_DNA"/>
</dbReference>
<gene>
    <name evidence="1" type="ORF">SMRZ_LOCUS22972</name>
</gene>
<evidence type="ECO:0000313" key="2">
    <source>
        <dbReference type="Proteomes" id="UP000277204"/>
    </source>
</evidence>
<protein>
    <submittedName>
        <fullName evidence="1">Uncharacterized protein</fullName>
    </submittedName>
</protein>